<dbReference type="RefSeq" id="WP_344588710.1">
    <property type="nucleotide sequence ID" value="NZ_BAAARW010000008.1"/>
</dbReference>
<evidence type="ECO:0000313" key="1">
    <source>
        <dbReference type="EMBL" id="GAA2412688.1"/>
    </source>
</evidence>
<organism evidence="1 2">
    <name type="scientific">Actinomadura vinacea</name>
    <dbReference type="NCBI Taxonomy" id="115336"/>
    <lineage>
        <taxon>Bacteria</taxon>
        <taxon>Bacillati</taxon>
        <taxon>Actinomycetota</taxon>
        <taxon>Actinomycetes</taxon>
        <taxon>Streptosporangiales</taxon>
        <taxon>Thermomonosporaceae</taxon>
        <taxon>Actinomadura</taxon>
    </lineage>
</organism>
<protein>
    <recommendedName>
        <fullName evidence="3">Thioesterase family protein</fullName>
    </recommendedName>
</protein>
<comment type="caution">
    <text evidence="1">The sequence shown here is derived from an EMBL/GenBank/DDBJ whole genome shotgun (WGS) entry which is preliminary data.</text>
</comment>
<sequence length="230" mass="23909">MIIETRYHGPEGSGNGGYVAGLLAGHVSSDTVTVALRHPPPLETALRVTTDDGRGIGARLWDGDVLVAEALAGAIVVPAVPPVPFEEAQEAAEKYRAAEMHPFPGCFVCGPEREPGDGLLLEPGPVGDATVAAPWVPAEVPAPEIMWAVLDCPGGLSVGQIDPPVVLGTMTARVVEPPEAGEECVVMGLARTREGRKLHAATAAYGADGRLLGRAEQIWIEVDPARHDGG</sequence>
<dbReference type="Gene3D" id="3.10.129.10">
    <property type="entry name" value="Hotdog Thioesterase"/>
    <property type="match status" value="1"/>
</dbReference>
<reference evidence="2" key="1">
    <citation type="journal article" date="2019" name="Int. J. Syst. Evol. Microbiol.">
        <title>The Global Catalogue of Microorganisms (GCM) 10K type strain sequencing project: providing services to taxonomists for standard genome sequencing and annotation.</title>
        <authorList>
            <consortium name="The Broad Institute Genomics Platform"/>
            <consortium name="The Broad Institute Genome Sequencing Center for Infectious Disease"/>
            <person name="Wu L."/>
            <person name="Ma J."/>
        </authorList>
    </citation>
    <scope>NUCLEOTIDE SEQUENCE [LARGE SCALE GENOMIC DNA]</scope>
    <source>
        <strain evidence="2">JCM 3325</strain>
    </source>
</reference>
<gene>
    <name evidence="1" type="ORF">GCM10010191_22800</name>
</gene>
<evidence type="ECO:0008006" key="3">
    <source>
        <dbReference type="Google" id="ProtNLM"/>
    </source>
</evidence>
<dbReference type="Proteomes" id="UP001501231">
    <property type="component" value="Unassembled WGS sequence"/>
</dbReference>
<accession>A0ABP5VV52</accession>
<evidence type="ECO:0000313" key="2">
    <source>
        <dbReference type="Proteomes" id="UP001501231"/>
    </source>
</evidence>
<name>A0ABP5VV52_9ACTN</name>
<dbReference type="SUPFAM" id="SSF54637">
    <property type="entry name" value="Thioesterase/thiol ester dehydrase-isomerase"/>
    <property type="match status" value="1"/>
</dbReference>
<proteinExistence type="predicted"/>
<dbReference type="InterPro" id="IPR029069">
    <property type="entry name" value="HotDog_dom_sf"/>
</dbReference>
<keyword evidence="2" id="KW-1185">Reference proteome</keyword>
<dbReference type="EMBL" id="BAAARW010000008">
    <property type="protein sequence ID" value="GAA2412688.1"/>
    <property type="molecule type" value="Genomic_DNA"/>
</dbReference>